<organism evidence="1 2">
    <name type="scientific">Pyrrhoderma noxium</name>
    <dbReference type="NCBI Taxonomy" id="2282107"/>
    <lineage>
        <taxon>Eukaryota</taxon>
        <taxon>Fungi</taxon>
        <taxon>Dikarya</taxon>
        <taxon>Basidiomycota</taxon>
        <taxon>Agaricomycotina</taxon>
        <taxon>Agaricomycetes</taxon>
        <taxon>Hymenochaetales</taxon>
        <taxon>Hymenochaetaceae</taxon>
        <taxon>Pyrrhoderma</taxon>
    </lineage>
</organism>
<comment type="caution">
    <text evidence="1">The sequence shown here is derived from an EMBL/GenBank/DDBJ whole genome shotgun (WGS) entry which is preliminary data.</text>
</comment>
<dbReference type="InParanoid" id="A0A286UT43"/>
<reference evidence="1 2" key="1">
    <citation type="journal article" date="2017" name="Mol. Ecol.">
        <title>Comparative and population genomic landscape of Phellinus noxius: A hypervariable fungus causing root rot in trees.</title>
        <authorList>
            <person name="Chung C.L."/>
            <person name="Lee T.J."/>
            <person name="Akiba M."/>
            <person name="Lee H.H."/>
            <person name="Kuo T.H."/>
            <person name="Liu D."/>
            <person name="Ke H.M."/>
            <person name="Yokoi T."/>
            <person name="Roa M.B."/>
            <person name="Lu M.J."/>
            <person name="Chang Y.Y."/>
            <person name="Ann P.J."/>
            <person name="Tsai J.N."/>
            <person name="Chen C.Y."/>
            <person name="Tzean S.S."/>
            <person name="Ota Y."/>
            <person name="Hattori T."/>
            <person name="Sahashi N."/>
            <person name="Liou R.F."/>
            <person name="Kikuchi T."/>
            <person name="Tsai I.J."/>
        </authorList>
    </citation>
    <scope>NUCLEOTIDE SEQUENCE [LARGE SCALE GENOMIC DNA]</scope>
    <source>
        <strain evidence="1 2">FFPRI411160</strain>
    </source>
</reference>
<dbReference type="Proteomes" id="UP000217199">
    <property type="component" value="Unassembled WGS sequence"/>
</dbReference>
<dbReference type="OrthoDB" id="3182995at2759"/>
<name>A0A286UT43_9AGAM</name>
<evidence type="ECO:0000313" key="1">
    <source>
        <dbReference type="EMBL" id="PAV22776.1"/>
    </source>
</evidence>
<dbReference type="SUPFAM" id="SSF56112">
    <property type="entry name" value="Protein kinase-like (PK-like)"/>
    <property type="match status" value="1"/>
</dbReference>
<dbReference type="AlphaFoldDB" id="A0A286UT43"/>
<protein>
    <submittedName>
        <fullName evidence="1">Proteophosphoglycan ppg4</fullName>
    </submittedName>
</protein>
<gene>
    <name evidence="1" type="ORF">PNOK_0273300</name>
</gene>
<proteinExistence type="predicted"/>
<keyword evidence="2" id="KW-1185">Reference proteome</keyword>
<dbReference type="Gene3D" id="1.10.510.10">
    <property type="entry name" value="Transferase(Phosphotransferase) domain 1"/>
    <property type="match status" value="1"/>
</dbReference>
<sequence length="287" mass="33219">MSNTTSEVVLTRCIVESPDSTVYEATFDGKLVVIKFAFTKNRRDLLKREGGLYVNKLHKLQGTVIPIFYGFYYGRLKESVGWLETRRMNCLVLEHCGEPIPGIGCLSFEQRLEIFDLMAEVHQNGYHHFDLNKGNICFKDGKFRLIDLEDVRRHNDLYGRRFTCAWKGDSRKIKIGGNLPLDDLPCGYLLLTGTELRLWYPSEEIEELDVRGAFIDEDLDQLPSQVITDKLFPGGCEINDDHFEEVIEWLKNVKKEIDMCSDEEDIEELIKRRASELPKDYVDQVLP</sequence>
<evidence type="ECO:0000313" key="2">
    <source>
        <dbReference type="Proteomes" id="UP000217199"/>
    </source>
</evidence>
<dbReference type="EMBL" id="NBII01000002">
    <property type="protein sequence ID" value="PAV22776.1"/>
    <property type="molecule type" value="Genomic_DNA"/>
</dbReference>
<dbReference type="InterPro" id="IPR011009">
    <property type="entry name" value="Kinase-like_dom_sf"/>
</dbReference>
<dbReference type="STRING" id="2282107.A0A286UT43"/>
<accession>A0A286UT43</accession>